<sequence length="199" mass="22725">MVALSLIGTDDLPAQVEIAKNLYSEFGYGNLEKAHIVLLKNYLQDLLSRLADRPYPIGELQKHSILSTTEDFIREQRMLYGGSGKVKNPRHVLGTLLSQEWLAYSMLTRLYEGARNYQHLYPSNDVFHEHCEYFYVHIGDAEKEHKIQAVKAAAQECYSDADIFEISESFNRFLDITARYWNGISEAMRAMSNVPLAAA</sequence>
<accession>A0A1J5PL31</accession>
<comment type="caution">
    <text evidence="1">The sequence shown here is derived from an EMBL/GenBank/DDBJ whole genome shotgun (WGS) entry which is preliminary data.</text>
</comment>
<organism evidence="1">
    <name type="scientific">mine drainage metagenome</name>
    <dbReference type="NCBI Taxonomy" id="410659"/>
    <lineage>
        <taxon>unclassified sequences</taxon>
        <taxon>metagenomes</taxon>
        <taxon>ecological metagenomes</taxon>
    </lineage>
</organism>
<gene>
    <name evidence="1" type="ORF">GALL_499210</name>
</gene>
<name>A0A1J5PL31_9ZZZZ</name>
<dbReference type="EMBL" id="MLJW01005279">
    <property type="protein sequence ID" value="OIQ68487.1"/>
    <property type="molecule type" value="Genomic_DNA"/>
</dbReference>
<protein>
    <submittedName>
        <fullName evidence="1">Uncharacterized protein</fullName>
    </submittedName>
</protein>
<reference evidence="1" key="1">
    <citation type="submission" date="2016-10" db="EMBL/GenBank/DDBJ databases">
        <title>Sequence of Gallionella enrichment culture.</title>
        <authorList>
            <person name="Poehlein A."/>
            <person name="Muehling M."/>
            <person name="Daniel R."/>
        </authorList>
    </citation>
    <scope>NUCLEOTIDE SEQUENCE</scope>
</reference>
<evidence type="ECO:0000313" key="1">
    <source>
        <dbReference type="EMBL" id="OIQ68487.1"/>
    </source>
</evidence>
<dbReference type="AlphaFoldDB" id="A0A1J5PL31"/>
<proteinExistence type="predicted"/>
<dbReference type="Pfam" id="PF14518">
    <property type="entry name" value="Haem_oxygenas_2"/>
    <property type="match status" value="1"/>
</dbReference>
<dbReference type="Gene3D" id="1.20.910.10">
    <property type="entry name" value="Heme oxygenase-like"/>
    <property type="match status" value="1"/>
</dbReference>
<dbReference type="InterPro" id="IPR016084">
    <property type="entry name" value="Haem_Oase-like_multi-hlx"/>
</dbReference>